<keyword evidence="3 5" id="KW-1133">Transmembrane helix</keyword>
<sequence length="256" mass="28321">MFELFFAEFRRSAILLKRYMGNTIGSILGITIVFLALFFGAKYMSGLNQFGDRLDSIVVGYTLWALILFILADISSDTSQEAQSGTLEQVCLSPYGLTKIFVLRTFSNTIWMVLSNAIILTLIVLLTKVHLHISVWVLVPVVTTILAAYGLAFLFGALALGAKKVQQLLNLVNFGLLFLMMTPFEQSPALVQKLLSVLPLVPSAIGLRDVMVRGESLPLEQIALMLANGLLWFALGVWVFRKADRGVRLQGVLNSY</sequence>
<dbReference type="InterPro" id="IPR051784">
    <property type="entry name" value="Nod_factor_ABC_transporter"/>
</dbReference>
<evidence type="ECO:0000313" key="7">
    <source>
        <dbReference type="EMBL" id="GGJ54851.1"/>
    </source>
</evidence>
<proteinExistence type="predicted"/>
<protein>
    <submittedName>
        <fullName evidence="7">ABC transporter ATP-binding protein</fullName>
    </submittedName>
</protein>
<evidence type="ECO:0000256" key="2">
    <source>
        <dbReference type="ARBA" id="ARBA00022692"/>
    </source>
</evidence>
<reference evidence="8" key="1">
    <citation type="journal article" date="2019" name="Int. J. Syst. Evol. Microbiol.">
        <title>The Global Catalogue of Microorganisms (GCM) 10K type strain sequencing project: providing services to taxonomists for standard genome sequencing and annotation.</title>
        <authorList>
            <consortium name="The Broad Institute Genomics Platform"/>
            <consortium name="The Broad Institute Genome Sequencing Center for Infectious Disease"/>
            <person name="Wu L."/>
            <person name="Ma J."/>
        </authorList>
    </citation>
    <scope>NUCLEOTIDE SEQUENCE [LARGE SCALE GENOMIC DNA]</scope>
    <source>
        <strain evidence="8">JCM 14370</strain>
    </source>
</reference>
<keyword evidence="7" id="KW-0547">Nucleotide-binding</keyword>
<keyword evidence="4 5" id="KW-0472">Membrane</keyword>
<feature type="transmembrane region" description="Helical" evidence="5">
    <location>
        <begin position="168"/>
        <end position="184"/>
    </location>
</feature>
<keyword evidence="2 5" id="KW-0812">Transmembrane</keyword>
<dbReference type="RefSeq" id="WP_189007709.1">
    <property type="nucleotide sequence ID" value="NZ_BMOD01000031.1"/>
</dbReference>
<feature type="transmembrane region" description="Helical" evidence="5">
    <location>
        <begin position="21"/>
        <end position="44"/>
    </location>
</feature>
<feature type="domain" description="ABC-2 type transporter transmembrane" evidence="6">
    <location>
        <begin position="54"/>
        <end position="238"/>
    </location>
</feature>
<evidence type="ECO:0000256" key="3">
    <source>
        <dbReference type="ARBA" id="ARBA00022989"/>
    </source>
</evidence>
<name>A0ABQ2DE90_9DEIO</name>
<evidence type="ECO:0000256" key="1">
    <source>
        <dbReference type="ARBA" id="ARBA00004141"/>
    </source>
</evidence>
<organism evidence="7 8">
    <name type="scientific">Deinococcus roseus</name>
    <dbReference type="NCBI Taxonomy" id="392414"/>
    <lineage>
        <taxon>Bacteria</taxon>
        <taxon>Thermotogati</taxon>
        <taxon>Deinococcota</taxon>
        <taxon>Deinococci</taxon>
        <taxon>Deinococcales</taxon>
        <taxon>Deinococcaceae</taxon>
        <taxon>Deinococcus</taxon>
    </lineage>
</organism>
<feature type="transmembrane region" description="Helical" evidence="5">
    <location>
        <begin position="109"/>
        <end position="127"/>
    </location>
</feature>
<feature type="transmembrane region" description="Helical" evidence="5">
    <location>
        <begin position="222"/>
        <end position="240"/>
    </location>
</feature>
<dbReference type="EMBL" id="BMOD01000031">
    <property type="protein sequence ID" value="GGJ54851.1"/>
    <property type="molecule type" value="Genomic_DNA"/>
</dbReference>
<dbReference type="Pfam" id="PF12698">
    <property type="entry name" value="ABC2_membrane_3"/>
    <property type="match status" value="1"/>
</dbReference>
<feature type="transmembrane region" description="Helical" evidence="5">
    <location>
        <begin position="56"/>
        <end position="74"/>
    </location>
</feature>
<keyword evidence="7" id="KW-0067">ATP-binding</keyword>
<comment type="subcellular location">
    <subcellularLocation>
        <location evidence="1">Membrane</location>
        <topology evidence="1">Multi-pass membrane protein</topology>
    </subcellularLocation>
</comment>
<feature type="transmembrane region" description="Helical" evidence="5">
    <location>
        <begin position="133"/>
        <end position="161"/>
    </location>
</feature>
<evidence type="ECO:0000256" key="5">
    <source>
        <dbReference type="SAM" id="Phobius"/>
    </source>
</evidence>
<evidence type="ECO:0000313" key="8">
    <source>
        <dbReference type="Proteomes" id="UP000632222"/>
    </source>
</evidence>
<evidence type="ECO:0000256" key="4">
    <source>
        <dbReference type="ARBA" id="ARBA00023136"/>
    </source>
</evidence>
<keyword evidence="8" id="KW-1185">Reference proteome</keyword>
<dbReference type="Proteomes" id="UP000632222">
    <property type="component" value="Unassembled WGS sequence"/>
</dbReference>
<dbReference type="GO" id="GO:0005524">
    <property type="term" value="F:ATP binding"/>
    <property type="evidence" value="ECO:0007669"/>
    <property type="project" value="UniProtKB-KW"/>
</dbReference>
<dbReference type="PANTHER" id="PTHR43229:SF6">
    <property type="entry name" value="ABC-TYPE MULTIDRUG TRANSPORT SYSTEM, PERMEASE COMPONENT"/>
    <property type="match status" value="1"/>
</dbReference>
<comment type="caution">
    <text evidence="7">The sequence shown here is derived from an EMBL/GenBank/DDBJ whole genome shotgun (WGS) entry which is preliminary data.</text>
</comment>
<dbReference type="InterPro" id="IPR013525">
    <property type="entry name" value="ABC2_TM"/>
</dbReference>
<dbReference type="PANTHER" id="PTHR43229">
    <property type="entry name" value="NODULATION PROTEIN J"/>
    <property type="match status" value="1"/>
</dbReference>
<evidence type="ECO:0000259" key="6">
    <source>
        <dbReference type="Pfam" id="PF12698"/>
    </source>
</evidence>
<accession>A0ABQ2DE90</accession>
<gene>
    <name evidence="7" type="ORF">GCM10008938_46140</name>
</gene>